<dbReference type="EC" id="1.1.1.136" evidence="5"/>
<keyword evidence="2" id="KW-0520">NAD</keyword>
<dbReference type="InterPro" id="IPR001732">
    <property type="entry name" value="UDP-Glc/GDP-Man_DH_N"/>
</dbReference>
<comment type="caution">
    <text evidence="5">The sequence shown here is derived from an EMBL/GenBank/DDBJ whole genome shotgun (WGS) entry which is preliminary data.</text>
</comment>
<evidence type="ECO:0000256" key="3">
    <source>
        <dbReference type="PIRNR" id="PIRNR000124"/>
    </source>
</evidence>
<dbReference type="PANTHER" id="PTHR43491:SF1">
    <property type="entry name" value="UDP-N-ACETYL-D-MANNOSAMINE DEHYDROGENASE"/>
    <property type="match status" value="1"/>
</dbReference>
<dbReference type="Pfam" id="PF03720">
    <property type="entry name" value="UDPG_MGDP_dh_C"/>
    <property type="match status" value="1"/>
</dbReference>
<dbReference type="PANTHER" id="PTHR43491">
    <property type="entry name" value="UDP-N-ACETYL-D-MANNOSAMINE DEHYDROGENASE"/>
    <property type="match status" value="1"/>
</dbReference>
<dbReference type="Pfam" id="PF00984">
    <property type="entry name" value="UDPG_MGDP_dh"/>
    <property type="match status" value="1"/>
</dbReference>
<dbReference type="InterPro" id="IPR008927">
    <property type="entry name" value="6-PGluconate_DH-like_C_sf"/>
</dbReference>
<dbReference type="Gene3D" id="3.40.50.720">
    <property type="entry name" value="NAD(P)-binding Rossmann-like Domain"/>
    <property type="match status" value="2"/>
</dbReference>
<sequence>MALTTNLSAQLASRIESRVAHVAVVGAGYVGLGAAVQSARAGFSVTAIDLNPERVAKIEAGESYIGDIASLELQQLVSAGRLRATTDYAPLREADVVLICVPTPLTRNRVPDLTWLRSAIAQVAQHLHPGQLVALESTTYPGTTEEEVLPALSARGLKVGEDFFLVFSPERIDPGNGTFHAGNLVRVLGPVTEACREVGTAFYAAISAGVKVVSSPRTAELAKLFENLYRAVNIALVNEIAILCDRMHMDVWEVIDASASKPFGIQVFWPGPGVGGHCIPLDPAYLKWKAMEYDLPLRFVSLAEEINGYMPDFVVQKLTRLLNTRHLPLRGARVLVVGVAYKRDVADVREAPALRIIRLLLEAGAHVTYHDPLVPILSLDEPPTVMESAPLATERLQALDAALVVTDHTAVDYAWIVQHVPLLLDTRAVTARQGICAPHVYRL</sequence>
<protein>
    <submittedName>
        <fullName evidence="5">UDP-N-acetyl-D-glucosamine dehydrogenase</fullName>
        <ecNumber evidence="5">1.1.1.136</ecNumber>
    </submittedName>
</protein>
<dbReference type="SMART" id="SM00984">
    <property type="entry name" value="UDPG_MGDP_dh_C"/>
    <property type="match status" value="1"/>
</dbReference>
<evidence type="ECO:0000256" key="2">
    <source>
        <dbReference type="ARBA" id="ARBA00023027"/>
    </source>
</evidence>
<dbReference type="NCBIfam" id="TIGR03026">
    <property type="entry name" value="NDP-sugDHase"/>
    <property type="match status" value="1"/>
</dbReference>
<proteinExistence type="inferred from homology"/>
<dbReference type="InterPro" id="IPR014027">
    <property type="entry name" value="UDP-Glc/GDP-Man_DH_C"/>
</dbReference>
<dbReference type="GO" id="GO:0047004">
    <property type="term" value="F:UDP-N-acetylglucosamine 6-dehydrogenase activity"/>
    <property type="evidence" value="ECO:0007669"/>
    <property type="project" value="UniProtKB-EC"/>
</dbReference>
<dbReference type="SUPFAM" id="SSF52413">
    <property type="entry name" value="UDP-glucose/GDP-mannose dehydrogenase C-terminal domain"/>
    <property type="match status" value="1"/>
</dbReference>
<name>A0ABS4JWH2_9FIRM</name>
<dbReference type="RefSeq" id="WP_245302894.1">
    <property type="nucleotide sequence ID" value="NZ_JAGGLG010000037.1"/>
</dbReference>
<dbReference type="EMBL" id="JAGGLG010000037">
    <property type="protein sequence ID" value="MBP2019863.1"/>
    <property type="molecule type" value="Genomic_DNA"/>
</dbReference>
<evidence type="ECO:0000313" key="5">
    <source>
        <dbReference type="EMBL" id="MBP2019863.1"/>
    </source>
</evidence>
<feature type="domain" description="UDP-glucose/GDP-mannose dehydrogenase C-terminal" evidence="4">
    <location>
        <begin position="335"/>
        <end position="432"/>
    </location>
</feature>
<gene>
    <name evidence="5" type="ORF">J2Z79_003305</name>
</gene>
<keyword evidence="1 5" id="KW-0560">Oxidoreductase</keyword>
<dbReference type="InterPro" id="IPR036291">
    <property type="entry name" value="NAD(P)-bd_dom_sf"/>
</dbReference>
<organism evidence="5 6">
    <name type="scientific">Symbiobacterium terraclitae</name>
    <dbReference type="NCBI Taxonomy" id="557451"/>
    <lineage>
        <taxon>Bacteria</taxon>
        <taxon>Bacillati</taxon>
        <taxon>Bacillota</taxon>
        <taxon>Clostridia</taxon>
        <taxon>Eubacteriales</taxon>
        <taxon>Symbiobacteriaceae</taxon>
        <taxon>Symbiobacterium</taxon>
    </lineage>
</organism>
<dbReference type="SUPFAM" id="SSF51735">
    <property type="entry name" value="NAD(P)-binding Rossmann-fold domains"/>
    <property type="match status" value="1"/>
</dbReference>
<accession>A0ABS4JWH2</accession>
<evidence type="ECO:0000256" key="1">
    <source>
        <dbReference type="ARBA" id="ARBA00023002"/>
    </source>
</evidence>
<dbReference type="InterPro" id="IPR036220">
    <property type="entry name" value="UDP-Glc/GDP-Man_DH_C_sf"/>
</dbReference>
<comment type="similarity">
    <text evidence="3">Belongs to the UDP-glucose/GDP-mannose dehydrogenase family.</text>
</comment>
<dbReference type="Pfam" id="PF03721">
    <property type="entry name" value="UDPG_MGDP_dh_N"/>
    <property type="match status" value="1"/>
</dbReference>
<dbReference type="SUPFAM" id="SSF48179">
    <property type="entry name" value="6-phosphogluconate dehydrogenase C-terminal domain-like"/>
    <property type="match status" value="1"/>
</dbReference>
<keyword evidence="6" id="KW-1185">Reference proteome</keyword>
<dbReference type="InterPro" id="IPR028359">
    <property type="entry name" value="UDP_ManNAc/GlcNAc_DH"/>
</dbReference>
<dbReference type="PIRSF" id="PIRSF500136">
    <property type="entry name" value="UDP_ManNAc_DH"/>
    <property type="match status" value="1"/>
</dbReference>
<evidence type="ECO:0000313" key="6">
    <source>
        <dbReference type="Proteomes" id="UP001519289"/>
    </source>
</evidence>
<dbReference type="Proteomes" id="UP001519289">
    <property type="component" value="Unassembled WGS sequence"/>
</dbReference>
<dbReference type="PIRSF" id="PIRSF000124">
    <property type="entry name" value="UDPglc_GDPman_dh"/>
    <property type="match status" value="1"/>
</dbReference>
<dbReference type="InterPro" id="IPR017476">
    <property type="entry name" value="UDP-Glc/GDP-Man"/>
</dbReference>
<reference evidence="5 6" key="1">
    <citation type="submission" date="2021-03" db="EMBL/GenBank/DDBJ databases">
        <title>Genomic Encyclopedia of Type Strains, Phase IV (KMG-IV): sequencing the most valuable type-strain genomes for metagenomic binning, comparative biology and taxonomic classification.</title>
        <authorList>
            <person name="Goeker M."/>
        </authorList>
    </citation>
    <scope>NUCLEOTIDE SEQUENCE [LARGE SCALE GENOMIC DNA]</scope>
    <source>
        <strain evidence="5 6">DSM 27138</strain>
    </source>
</reference>
<dbReference type="InterPro" id="IPR014026">
    <property type="entry name" value="UDP-Glc/GDP-Man_DH_dimer"/>
</dbReference>
<evidence type="ECO:0000259" key="4">
    <source>
        <dbReference type="SMART" id="SM00984"/>
    </source>
</evidence>